<sequence length="70" mass="8279">MAGRWPFGLRVPRDSKHFQKNPWLRQVYWTEVCAWEKRPHLFHYTRVAPPTVERSIFGFGSLPTPRAVGK</sequence>
<keyword evidence="2" id="KW-1185">Reference proteome</keyword>
<organism evidence="1 2">
    <name type="scientific">Symbiodinium microadriaticum</name>
    <name type="common">Dinoflagellate</name>
    <name type="synonym">Zooxanthella microadriatica</name>
    <dbReference type="NCBI Taxonomy" id="2951"/>
    <lineage>
        <taxon>Eukaryota</taxon>
        <taxon>Sar</taxon>
        <taxon>Alveolata</taxon>
        <taxon>Dinophyceae</taxon>
        <taxon>Suessiales</taxon>
        <taxon>Symbiodiniaceae</taxon>
        <taxon>Symbiodinium</taxon>
    </lineage>
</organism>
<reference evidence="1 2" key="1">
    <citation type="submission" date="2016-02" db="EMBL/GenBank/DDBJ databases">
        <title>Genome analysis of coral dinoflagellate symbionts highlights evolutionary adaptations to a symbiotic lifestyle.</title>
        <authorList>
            <person name="Aranda M."/>
            <person name="Li Y."/>
            <person name="Liew Y.J."/>
            <person name="Baumgarten S."/>
            <person name="Simakov O."/>
            <person name="Wilson M."/>
            <person name="Piel J."/>
            <person name="Ashoor H."/>
            <person name="Bougouffa S."/>
            <person name="Bajic V.B."/>
            <person name="Ryu T."/>
            <person name="Ravasi T."/>
            <person name="Bayer T."/>
            <person name="Micklem G."/>
            <person name="Kim H."/>
            <person name="Bhak J."/>
            <person name="Lajeunesse T.C."/>
            <person name="Voolstra C.R."/>
        </authorList>
    </citation>
    <scope>NUCLEOTIDE SEQUENCE [LARGE SCALE GENOMIC DNA]</scope>
    <source>
        <strain evidence="1 2">CCMP2467</strain>
    </source>
</reference>
<dbReference type="Proteomes" id="UP000186817">
    <property type="component" value="Unassembled WGS sequence"/>
</dbReference>
<evidence type="ECO:0000313" key="1">
    <source>
        <dbReference type="EMBL" id="OLQ01100.1"/>
    </source>
</evidence>
<name>A0A1Q9E0Z6_SYMMI</name>
<gene>
    <name evidence="1" type="ORF">AK812_SmicGene16176</name>
</gene>
<dbReference type="EMBL" id="LSRX01000305">
    <property type="protein sequence ID" value="OLQ01100.1"/>
    <property type="molecule type" value="Genomic_DNA"/>
</dbReference>
<comment type="caution">
    <text evidence="1">The sequence shown here is derived from an EMBL/GenBank/DDBJ whole genome shotgun (WGS) entry which is preliminary data.</text>
</comment>
<proteinExistence type="predicted"/>
<accession>A0A1Q9E0Z6</accession>
<dbReference type="AlphaFoldDB" id="A0A1Q9E0Z6"/>
<protein>
    <submittedName>
        <fullName evidence="1">Uncharacterized protein</fullName>
    </submittedName>
</protein>
<evidence type="ECO:0000313" key="2">
    <source>
        <dbReference type="Proteomes" id="UP000186817"/>
    </source>
</evidence>